<dbReference type="AlphaFoldDB" id="A0A521EB53"/>
<dbReference type="Pfam" id="PF12888">
    <property type="entry name" value="Lipid_bd"/>
    <property type="match status" value="1"/>
</dbReference>
<name>A0A521EB53_9FLAO</name>
<keyword evidence="3" id="KW-1185">Reference proteome</keyword>
<dbReference type="GO" id="GO:0016787">
    <property type="term" value="F:hydrolase activity"/>
    <property type="evidence" value="ECO:0007669"/>
    <property type="project" value="UniProtKB-KW"/>
</dbReference>
<dbReference type="InterPro" id="IPR024404">
    <property type="entry name" value="Lipid-bd_put"/>
</dbReference>
<evidence type="ECO:0000313" key="3">
    <source>
        <dbReference type="Proteomes" id="UP000319267"/>
    </source>
</evidence>
<evidence type="ECO:0000313" key="2">
    <source>
        <dbReference type="EMBL" id="SMO81154.1"/>
    </source>
</evidence>
<keyword evidence="2" id="KW-0378">Hydrolase</keyword>
<keyword evidence="1" id="KW-0732">Signal</keyword>
<feature type="chain" id="PRO_5022055423" evidence="1">
    <location>
        <begin position="25"/>
        <end position="168"/>
    </location>
</feature>
<dbReference type="RefSeq" id="WP_111379731.1">
    <property type="nucleotide sequence ID" value="NZ_FXTQ01000004.1"/>
</dbReference>
<organism evidence="2 3">
    <name type="scientific">Flavobacterium nitrogenifigens</name>
    <dbReference type="NCBI Taxonomy" id="1617283"/>
    <lineage>
        <taxon>Bacteria</taxon>
        <taxon>Pseudomonadati</taxon>
        <taxon>Bacteroidota</taxon>
        <taxon>Flavobacteriia</taxon>
        <taxon>Flavobacteriales</taxon>
        <taxon>Flavobacteriaceae</taxon>
        <taxon>Flavobacterium</taxon>
    </lineage>
</organism>
<gene>
    <name evidence="2" type="ORF">SAMN06265220_10465</name>
</gene>
<dbReference type="PROSITE" id="PS51257">
    <property type="entry name" value="PROKAR_LIPOPROTEIN"/>
    <property type="match status" value="1"/>
</dbReference>
<sequence>MKKLKQNITRIIAAIFVLASFASCDEVGDTDPGGTSTESMSGDWYVQTLVNGKVVVNYTLLSTYNTSANDGKEMWIDDHGKIWNFKVKSPVTVGSSVFAGSNLASDVDGYKVNVTITEGKVTKNDTKSTGGHIVDGISFKATFSDDTDAGTVYEIKGYKRTGFKEDEH</sequence>
<evidence type="ECO:0000256" key="1">
    <source>
        <dbReference type="SAM" id="SignalP"/>
    </source>
</evidence>
<dbReference type="InterPro" id="IPR038668">
    <property type="entry name" value="Lipid-bd_sf"/>
</dbReference>
<dbReference type="Gene3D" id="2.40.128.220">
    <property type="match status" value="1"/>
</dbReference>
<dbReference type="Proteomes" id="UP000319267">
    <property type="component" value="Unassembled WGS sequence"/>
</dbReference>
<accession>A0A521EB53</accession>
<feature type="signal peptide" evidence="1">
    <location>
        <begin position="1"/>
        <end position="24"/>
    </location>
</feature>
<proteinExistence type="predicted"/>
<reference evidence="2 3" key="1">
    <citation type="submission" date="2017-05" db="EMBL/GenBank/DDBJ databases">
        <authorList>
            <person name="Varghese N."/>
            <person name="Submissions S."/>
        </authorList>
    </citation>
    <scope>NUCLEOTIDE SEQUENCE [LARGE SCALE GENOMIC DNA]</scope>
    <source>
        <strain evidence="2 3">DSM 29982</strain>
    </source>
</reference>
<protein>
    <submittedName>
        <fullName evidence="2">Lipid-binding putative hydrolase</fullName>
    </submittedName>
</protein>
<dbReference type="OrthoDB" id="851990at2"/>
<dbReference type="EMBL" id="FXTQ01000004">
    <property type="protein sequence ID" value="SMO81154.1"/>
    <property type="molecule type" value="Genomic_DNA"/>
</dbReference>